<proteinExistence type="predicted"/>
<feature type="compositionally biased region" description="Low complexity" evidence="1">
    <location>
        <begin position="801"/>
        <end position="812"/>
    </location>
</feature>
<protein>
    <submittedName>
        <fullName evidence="2">Uncharacterized protein</fullName>
    </submittedName>
</protein>
<organism evidence="2 3">
    <name type="scientific">Dimargaris cristalligena</name>
    <dbReference type="NCBI Taxonomy" id="215637"/>
    <lineage>
        <taxon>Eukaryota</taxon>
        <taxon>Fungi</taxon>
        <taxon>Fungi incertae sedis</taxon>
        <taxon>Zoopagomycota</taxon>
        <taxon>Kickxellomycotina</taxon>
        <taxon>Dimargaritomycetes</taxon>
        <taxon>Dimargaritales</taxon>
        <taxon>Dimargaritaceae</taxon>
        <taxon>Dimargaris</taxon>
    </lineage>
</organism>
<dbReference type="EMBL" id="ML002539">
    <property type="protein sequence ID" value="RKP37128.1"/>
    <property type="molecule type" value="Genomic_DNA"/>
</dbReference>
<accession>A0A4P9ZV30</accession>
<name>A0A4P9ZV30_9FUNG</name>
<keyword evidence="3" id="KW-1185">Reference proteome</keyword>
<dbReference type="AlphaFoldDB" id="A0A4P9ZV30"/>
<dbReference type="Proteomes" id="UP000268162">
    <property type="component" value="Unassembled WGS sequence"/>
</dbReference>
<feature type="compositionally biased region" description="Low complexity" evidence="1">
    <location>
        <begin position="763"/>
        <end position="789"/>
    </location>
</feature>
<evidence type="ECO:0000256" key="1">
    <source>
        <dbReference type="SAM" id="MobiDB-lite"/>
    </source>
</evidence>
<reference evidence="3" key="1">
    <citation type="journal article" date="2018" name="Nat. Microbiol.">
        <title>Leveraging single-cell genomics to expand the fungal tree of life.</title>
        <authorList>
            <person name="Ahrendt S.R."/>
            <person name="Quandt C.A."/>
            <person name="Ciobanu D."/>
            <person name="Clum A."/>
            <person name="Salamov A."/>
            <person name="Andreopoulos B."/>
            <person name="Cheng J.F."/>
            <person name="Woyke T."/>
            <person name="Pelin A."/>
            <person name="Henrissat B."/>
            <person name="Reynolds N.K."/>
            <person name="Benny G.L."/>
            <person name="Smith M.E."/>
            <person name="James T.Y."/>
            <person name="Grigoriev I.V."/>
        </authorList>
    </citation>
    <scope>NUCLEOTIDE SEQUENCE [LARGE SCALE GENOMIC DNA]</scope>
    <source>
        <strain evidence="3">RSA 468</strain>
    </source>
</reference>
<evidence type="ECO:0000313" key="2">
    <source>
        <dbReference type="EMBL" id="RKP37128.1"/>
    </source>
</evidence>
<gene>
    <name evidence="2" type="ORF">BJ085DRAFT_40307</name>
</gene>
<feature type="compositionally biased region" description="Low complexity" evidence="1">
    <location>
        <begin position="662"/>
        <end position="691"/>
    </location>
</feature>
<sequence length="833" mass="90601">MDAITQWDLGRLAREKDVSILDRLFLINLRIMVYDSTRDIICSTPHCANPLCHSIHSPVFDTQDKASAFGCCLNLLLNDGMHHRIIDRDDKMSVRLTAISSANTTQQRVRCLREISALLLLARQSASLKQIALKGLDRLRYLAKDSSSETVNQLSNACLYGNERARLYEVPNPWMFHDLQWLDGSKLARLAQLSVSAPFLGAVYLLTSSDLEVDDMFYFCLIKYGQLHLDYWRQATTLTCPMLLHLFLTTDPKESIEFLFHENLPYLRPFFRRGPPDPRKFTPLNRVLDKALMKAHDLGITTMFQIEGHSSIASFSNTSILSNGSSSLAPSSNGHAAPLTPGYSTTSFALSEGGVGDDGGSSINDMVTQLHGFCINLVIDFSHLLSRMLFVQDDQQSPTSNSTPAGSRRSSNAQHFRPYFSDYFLLDYSQTASVTPWQEVFTHFMQAEAGKRKQQAPVPPIKSLSTPPTPSASGSNGASNTPTSTPSNAPSAAAATLNRTRHFSTTNVLLAYVTVAAEQVFHRDPLCDLELFLDLTMELLTEFRKLRPDYEAIMINRETAPLSSASFPPTANLTKSDQLSASAASISGHVGPQTTTGDAEGGHRSSASSSSSSLSGHSHPCLSSTLPNWNRRVREEIGGEFDRLYAEAGRYTTLCQQARARAQQYPRSSSRSGSCTSTSSSGTVRISSAASTPVDPSKLVGAVGGGSTTPLMFSSSTMPPPPMMSSLSKYGNGGLVSLAPSGTRPVSGQSRDALGHGDGAASHQQYQQQQVLHHYHISSDMGSPSMSGGTIPTSRNHSRSRSPSIVVSPNAAPLNGNPLNLVNYHLKSTIPIE</sequence>
<feature type="region of interest" description="Disordered" evidence="1">
    <location>
        <begin position="452"/>
        <end position="495"/>
    </location>
</feature>
<feature type="region of interest" description="Disordered" evidence="1">
    <location>
        <begin position="563"/>
        <end position="626"/>
    </location>
</feature>
<feature type="region of interest" description="Disordered" evidence="1">
    <location>
        <begin position="740"/>
        <end position="812"/>
    </location>
</feature>
<feature type="compositionally biased region" description="Polar residues" evidence="1">
    <location>
        <begin position="563"/>
        <end position="585"/>
    </location>
</feature>
<feature type="region of interest" description="Disordered" evidence="1">
    <location>
        <begin position="662"/>
        <end position="703"/>
    </location>
</feature>
<feature type="compositionally biased region" description="Low complexity" evidence="1">
    <location>
        <begin position="605"/>
        <end position="624"/>
    </location>
</feature>
<feature type="compositionally biased region" description="Low complexity" evidence="1">
    <location>
        <begin position="473"/>
        <end position="495"/>
    </location>
</feature>
<evidence type="ECO:0000313" key="3">
    <source>
        <dbReference type="Proteomes" id="UP000268162"/>
    </source>
</evidence>